<feature type="compositionally biased region" description="Basic and acidic residues" evidence="1">
    <location>
        <begin position="1185"/>
        <end position="1199"/>
    </location>
</feature>
<dbReference type="CDD" id="cd00072">
    <property type="entry name" value="GYF"/>
    <property type="match status" value="1"/>
</dbReference>
<feature type="compositionally biased region" description="Basic and acidic residues" evidence="1">
    <location>
        <begin position="243"/>
        <end position="253"/>
    </location>
</feature>
<sequence length="1824" mass="200420">YSLTSLHFSFLFRTSPYFQSIATATALAADMSHRSSATSLHVSTAPPFPISKDFQGSENPIPLSPQWLLPKPGDGKPGAGTVESHVISPPSLSNRSEIVKTSGNGEGVHDDPKRKDVFRPSVLDSEGGRHDRWRDEERETKSSIRQERWRDGDKVLGDARRVERWADNQSARNFGETRRSTSDRWNDSGNREMNFDQRRENRWTSRWGHDEKEPEVLHEKKNDSGKICDLHLDKGSSHISNPGKDEKEGDRFSPWRSNSLQRRGRTEPSHHQNVTPSKQVPIFSSGRGRGEDTLPGANHGRGRGEDTLPGANQGRGRFVSGGSPINSSYMHSQYPQTVMDKVEREHGEAHPFKYSRTNILDVYRVTDVHKAVKLVDDFAQVPPFTQDEPLEPLALCAPTSEELTVLKGIDKGEIVSSSAPPVPKDGRNSTEFTHSRQTKLGNAAVQDRGEDGGSFKVADEVHRNRESAFEENGPVHPGTRWCATSPSEQASTLMHDSKDVPGDVSSKKSDMKWSHQPKDFRTQWENNLDYLSDTRDVAKWQSSEDSIVKRQLTGYLDGELESRRVPQTSPEELSLFYKDPRGQVQGPFKGVDIIGWLEAGYFGIDLLVRLESAAADSPWLQLCDVMPHLRAKARPPPGFPATKLDTTEAPVPQSTSTFVNIRTGPSEVERLRNNSMHRVGSATEAENRFLESLMAGSKSSPPLENVTLSQGIQGFIGSSSGNLGPSGVDGINNPYLLAQRMALERQRSLPNPYPYWPGSDASSLPPKSVPDASPHSKLMSSLSDNSRQFHSQNSELISVIQGLSDRAPTGLNNSVTGWSNYPLQAGLNPLQNNIDLHHDQNFIPFGIQQQTFQAPNHLSLNNLRAQPADNPSNVLAAEKLFSSSLYQDPQIMNMLQQQYLLQMHSQATAPPQQMPLLDKLLFLKQQEEQQLLIHQQQQMLSNVLQGHQSHQQFGGLSYGQLQGGGIGMGNLHVEPSQHQPPHENVHMSSQTPVSSVYDEHSTKSLNLSQQESQDTSYNKNAESVQLPHQFFGNISKHKSWDTALPEQINEKYQKETLPASASVESFLLHEQSRTTEEPNIAHKPFSASDCTVKYVEQMSDNNGSAGGTLVNAVSESGEHSKPAQCVAPVIVVSSAASLLAGQVGTDVSSAASPLAGQVGTDVEIKPDEQLGGKVVSNVEPSVADVRDIELREPKKATEKKSKKQKSSKSQSTGQAKGLLKNVTLEQSKNSESEKPNYSEINLKEVNREEEDYEIHLKQTSGEDGVSRTAITNAVHQEVSDLPTNIPESITEKFVENDSKSFSPVASQNTELPAGRAWKPAPGFKAKSLLEIQQEEQKKAQTEMPVIEVATTVNSLSVTTPWVGVVANPDSIKVSSQNHKEAGNTENLVKTKTSEHSKSKKSPLHDLLAEDREIFNVRDGTGLDSISFSQYIAAHSEPIDEGDFIEAKDTRRSRKKSTKSKGSGSKISKPVASSETPISSSPIEKGKSSRSVQQEKEQLPTIPSGPSLGDFVLWRGEPTSPSPSPAWTIDSGRVHKPLSLRDILKEQEKKSSAVPPNQFPTQKSQQAQTAQSSGPSRTISAPTSLKAVSSSHINSEASHSKYKGDDDMFWGPVEQSKQETKQSNSPQLASQGSWGSKNVPMKGNSSGSLSHQKSGSSKPTERLLSSSPVSSQSSQKLKKDAMTRNSEAMDFRVWCENECVRLIGTKDTSFLEFCSKQSKSEAEMFLIENLGSYDPDHEFIDKFLNYMELLPSEVLEIAFLSQNDQKVAGSGLSGNTNLQNLGQADGSPLKGGKRGKKGKKVSAAVLGFNVVSNRIMMGEIQTVED</sequence>
<feature type="region of interest" description="Disordered" evidence="1">
    <location>
        <begin position="228"/>
        <end position="328"/>
    </location>
</feature>
<feature type="compositionally biased region" description="Basic and acidic residues" evidence="1">
    <location>
        <begin position="1228"/>
        <end position="1244"/>
    </location>
</feature>
<dbReference type="PANTHER" id="PTHR47471">
    <property type="entry name" value="GYF DOMAIN-CONTAINING PROTEIN"/>
    <property type="match status" value="1"/>
</dbReference>
<feature type="compositionally biased region" description="Polar residues" evidence="1">
    <location>
        <begin position="1003"/>
        <end position="1019"/>
    </location>
</feature>
<proteinExistence type="predicted"/>
<accession>A0A9D4WIS9</accession>
<feature type="compositionally biased region" description="Low complexity" evidence="1">
    <location>
        <begin position="1560"/>
        <end position="1572"/>
    </location>
</feature>
<feature type="region of interest" description="Disordered" evidence="1">
    <location>
        <begin position="414"/>
        <end position="436"/>
    </location>
</feature>
<feature type="region of interest" description="Disordered" evidence="1">
    <location>
        <begin position="1185"/>
        <end position="1244"/>
    </location>
</feature>
<feature type="compositionally biased region" description="Polar residues" evidence="1">
    <location>
        <begin position="1300"/>
        <end position="1310"/>
    </location>
</feature>
<feature type="compositionally biased region" description="Basic and acidic residues" evidence="1">
    <location>
        <begin position="107"/>
        <end position="118"/>
    </location>
</feature>
<feature type="region of interest" description="Disordered" evidence="1">
    <location>
        <begin position="754"/>
        <end position="785"/>
    </location>
</feature>
<dbReference type="InterPro" id="IPR035445">
    <property type="entry name" value="GYF-like_dom_sf"/>
</dbReference>
<reference evidence="3 4" key="1">
    <citation type="journal article" date="2022" name="Nat. Genet.">
        <title>Improved pea reference genome and pan-genome highlight genomic features and evolutionary characteristics.</title>
        <authorList>
            <person name="Yang T."/>
            <person name="Liu R."/>
            <person name="Luo Y."/>
            <person name="Hu S."/>
            <person name="Wang D."/>
            <person name="Wang C."/>
            <person name="Pandey M.K."/>
            <person name="Ge S."/>
            <person name="Xu Q."/>
            <person name="Li N."/>
            <person name="Li G."/>
            <person name="Huang Y."/>
            <person name="Saxena R.K."/>
            <person name="Ji Y."/>
            <person name="Li M."/>
            <person name="Yan X."/>
            <person name="He Y."/>
            <person name="Liu Y."/>
            <person name="Wang X."/>
            <person name="Xiang C."/>
            <person name="Varshney R.K."/>
            <person name="Ding H."/>
            <person name="Gao S."/>
            <person name="Zong X."/>
        </authorList>
    </citation>
    <scope>NUCLEOTIDE SEQUENCE [LARGE SCALE GENOMIC DNA]</scope>
    <source>
        <strain evidence="3 4">cv. Zhongwan 6</strain>
    </source>
</reference>
<feature type="region of interest" description="Disordered" evidence="1">
    <location>
        <begin position="1442"/>
        <end position="1681"/>
    </location>
</feature>
<comment type="caution">
    <text evidence="3">The sequence shown here is derived from an EMBL/GenBank/DDBJ whole genome shotgun (WGS) entry which is preliminary data.</text>
</comment>
<protein>
    <recommendedName>
        <fullName evidence="2">GYF domain-containing protein</fullName>
    </recommendedName>
</protein>
<feature type="compositionally biased region" description="Polar residues" evidence="1">
    <location>
        <begin position="90"/>
        <end position="103"/>
    </location>
</feature>
<feature type="region of interest" description="Disordered" evidence="1">
    <location>
        <begin position="637"/>
        <end position="657"/>
    </location>
</feature>
<feature type="compositionally biased region" description="Low complexity" evidence="1">
    <location>
        <begin position="1459"/>
        <end position="1482"/>
    </location>
</feature>
<feature type="compositionally biased region" description="Basic and acidic residues" evidence="1">
    <location>
        <begin position="1541"/>
        <end position="1550"/>
    </location>
</feature>
<feature type="compositionally biased region" description="Polar residues" evidence="1">
    <location>
        <begin position="1620"/>
        <end position="1635"/>
    </location>
</feature>
<evidence type="ECO:0000256" key="1">
    <source>
        <dbReference type="SAM" id="MobiDB-lite"/>
    </source>
</evidence>
<dbReference type="Gramene" id="Psat05G0054800-T1">
    <property type="protein sequence ID" value="KAI5402986.1"/>
    <property type="gene ID" value="KIW84_050548"/>
</dbReference>
<feature type="compositionally biased region" description="Basic and acidic residues" evidence="1">
    <location>
        <begin position="175"/>
        <end position="198"/>
    </location>
</feature>
<name>A0A9D4WIS9_PEA</name>
<feature type="compositionally biased region" description="Basic and acidic residues" evidence="1">
    <location>
        <begin position="495"/>
        <end position="514"/>
    </location>
</feature>
<dbReference type="PANTHER" id="PTHR47471:SF1">
    <property type="entry name" value="PROTEIN ESSENTIAL FOR POTEXVIRUS ACCUMULATION 1"/>
    <property type="match status" value="1"/>
</dbReference>
<dbReference type="Proteomes" id="UP001058974">
    <property type="component" value="Chromosome 5"/>
</dbReference>
<feature type="region of interest" description="Disordered" evidence="1">
    <location>
        <begin position="1373"/>
        <end position="1404"/>
    </location>
</feature>
<dbReference type="Pfam" id="PF02213">
    <property type="entry name" value="GYF"/>
    <property type="match status" value="1"/>
</dbReference>
<evidence type="ECO:0000313" key="4">
    <source>
        <dbReference type="Proteomes" id="UP001058974"/>
    </source>
</evidence>
<feature type="non-terminal residue" evidence="3">
    <location>
        <position position="1"/>
    </location>
</feature>
<feature type="region of interest" description="Disordered" evidence="1">
    <location>
        <begin position="967"/>
        <end position="1019"/>
    </location>
</feature>
<dbReference type="Gene3D" id="3.30.1490.40">
    <property type="match status" value="1"/>
</dbReference>
<feature type="compositionally biased region" description="Polar residues" evidence="1">
    <location>
        <begin position="1772"/>
        <end position="1781"/>
    </location>
</feature>
<dbReference type="EMBL" id="JAMSHJ010000005">
    <property type="protein sequence ID" value="KAI5402986.1"/>
    <property type="molecule type" value="Genomic_DNA"/>
</dbReference>
<organism evidence="3 4">
    <name type="scientific">Pisum sativum</name>
    <name type="common">Garden pea</name>
    <name type="synonym">Lathyrus oleraceus</name>
    <dbReference type="NCBI Taxonomy" id="3888"/>
    <lineage>
        <taxon>Eukaryota</taxon>
        <taxon>Viridiplantae</taxon>
        <taxon>Streptophyta</taxon>
        <taxon>Embryophyta</taxon>
        <taxon>Tracheophyta</taxon>
        <taxon>Spermatophyta</taxon>
        <taxon>Magnoliopsida</taxon>
        <taxon>eudicotyledons</taxon>
        <taxon>Gunneridae</taxon>
        <taxon>Pentapetalae</taxon>
        <taxon>rosids</taxon>
        <taxon>fabids</taxon>
        <taxon>Fabales</taxon>
        <taxon>Fabaceae</taxon>
        <taxon>Papilionoideae</taxon>
        <taxon>50 kb inversion clade</taxon>
        <taxon>NPAAA clade</taxon>
        <taxon>Hologalegina</taxon>
        <taxon>IRL clade</taxon>
        <taxon>Fabeae</taxon>
        <taxon>Lathyrus</taxon>
    </lineage>
</organism>
<feature type="compositionally biased region" description="Polar residues" evidence="1">
    <location>
        <begin position="1573"/>
        <end position="1587"/>
    </location>
</feature>
<feature type="compositionally biased region" description="Basic and acidic residues" evidence="1">
    <location>
        <begin position="1391"/>
        <end position="1404"/>
    </location>
</feature>
<feature type="region of interest" description="Disordered" evidence="1">
    <location>
        <begin position="1770"/>
        <end position="1797"/>
    </location>
</feature>
<feature type="domain" description="GYF" evidence="2">
    <location>
        <begin position="572"/>
        <end position="623"/>
    </location>
</feature>
<feature type="compositionally biased region" description="Basic and acidic residues" evidence="1">
    <location>
        <begin position="126"/>
        <end position="146"/>
    </location>
</feature>
<keyword evidence="4" id="KW-1185">Reference proteome</keyword>
<dbReference type="PROSITE" id="PS50829">
    <property type="entry name" value="GYF"/>
    <property type="match status" value="1"/>
</dbReference>
<gene>
    <name evidence="3" type="ORF">KIW84_050548</name>
</gene>
<feature type="region of interest" description="Disordered" evidence="1">
    <location>
        <begin position="1300"/>
        <end position="1319"/>
    </location>
</feature>
<dbReference type="InterPro" id="IPR003169">
    <property type="entry name" value="GYF"/>
</dbReference>
<feature type="region of interest" description="Disordered" evidence="1">
    <location>
        <begin position="172"/>
        <end position="198"/>
    </location>
</feature>
<feature type="region of interest" description="Disordered" evidence="1">
    <location>
        <begin position="50"/>
        <end position="146"/>
    </location>
</feature>
<dbReference type="SUPFAM" id="SSF55277">
    <property type="entry name" value="GYF domain"/>
    <property type="match status" value="1"/>
</dbReference>
<feature type="compositionally biased region" description="Low complexity" evidence="1">
    <location>
        <begin position="1642"/>
        <end position="1674"/>
    </location>
</feature>
<evidence type="ECO:0000313" key="3">
    <source>
        <dbReference type="EMBL" id="KAI5402986.1"/>
    </source>
</evidence>
<dbReference type="SMART" id="SM00444">
    <property type="entry name" value="GYF"/>
    <property type="match status" value="1"/>
</dbReference>
<evidence type="ECO:0000259" key="2">
    <source>
        <dbReference type="PROSITE" id="PS50829"/>
    </source>
</evidence>
<feature type="region of interest" description="Disordered" evidence="1">
    <location>
        <begin position="488"/>
        <end position="514"/>
    </location>
</feature>
<feature type="compositionally biased region" description="Low complexity" evidence="1">
    <location>
        <begin position="1207"/>
        <end position="1217"/>
    </location>
</feature>